<proteinExistence type="predicted"/>
<dbReference type="EMBL" id="JH719381">
    <property type="protein sequence ID" value="EJB08191.1"/>
    <property type="molecule type" value="Genomic_DNA"/>
</dbReference>
<dbReference type="Pfam" id="PF00356">
    <property type="entry name" value="LacI"/>
    <property type="match status" value="1"/>
</dbReference>
<dbReference type="InterPro" id="IPR001387">
    <property type="entry name" value="Cro/C1-type_HTH"/>
</dbReference>
<dbReference type="PANTHER" id="PTHR30146:SF109">
    <property type="entry name" value="HTH-TYPE TRANSCRIPTIONAL REGULATOR GALS"/>
    <property type="match status" value="1"/>
</dbReference>
<dbReference type="GO" id="GO:0000976">
    <property type="term" value="F:transcription cis-regulatory region binding"/>
    <property type="evidence" value="ECO:0007669"/>
    <property type="project" value="TreeGrafter"/>
</dbReference>
<evidence type="ECO:0000259" key="4">
    <source>
        <dbReference type="PROSITE" id="PS50932"/>
    </source>
</evidence>
<gene>
    <name evidence="6" type="ORF">Rleg9DRAFT_7224</name>
</gene>
<feature type="domain" description="HTH lacI-type" evidence="4">
    <location>
        <begin position="21"/>
        <end position="76"/>
    </location>
</feature>
<dbReference type="InterPro" id="IPR028082">
    <property type="entry name" value="Peripla_BP_I"/>
</dbReference>
<dbReference type="SUPFAM" id="SSF47413">
    <property type="entry name" value="lambda repressor-like DNA-binding domains"/>
    <property type="match status" value="1"/>
</dbReference>
<evidence type="ECO:0000313" key="6">
    <source>
        <dbReference type="EMBL" id="EJB08191.1"/>
    </source>
</evidence>
<organism evidence="6 7">
    <name type="scientific">Rhizobium leguminosarum bv. trifolii WSM597</name>
    <dbReference type="NCBI Taxonomy" id="754764"/>
    <lineage>
        <taxon>Bacteria</taxon>
        <taxon>Pseudomonadati</taxon>
        <taxon>Pseudomonadota</taxon>
        <taxon>Alphaproteobacteria</taxon>
        <taxon>Hyphomicrobiales</taxon>
        <taxon>Rhizobiaceae</taxon>
        <taxon>Rhizobium/Agrobacterium group</taxon>
        <taxon>Rhizobium</taxon>
    </lineage>
</organism>
<sequence>MRVAGAPSYVERAFLEMKKPPTVRDVARLSGVSTATVSRYFSGKASAIAPDTLESVRNAAEALGYTPSEIGRSLRLSRSHVVVMLVPDATNHFTADVAASVEKALKEYGLSMVLANAAEDPKQQDRLLTDALGLRARAIILQGAIDTPQLRELAGRQNNLIFVNRRPAEGVSAPYVGIDNYAAGHDVGRYFRDREYENCVAISGPREFSGSSERLQGFLDGLGRNTTVQHFETTFTMEGGYEVGRQLFSQQRNRFSIFCGNDMIAYGVHRAAVERQMRFPDDLVLFGFDDNRLNEWLAPWLSTVKVPAFDFGPAIASLVCEPGDTAEGAANIILPFELKLRDSA</sequence>
<dbReference type="HOGENOM" id="CLU_037628_6_0_5"/>
<dbReference type="InterPro" id="IPR001761">
    <property type="entry name" value="Peripla_BP/Lac1_sug-bd_dom"/>
</dbReference>
<dbReference type="SMART" id="SM00354">
    <property type="entry name" value="HTH_LACI"/>
    <property type="match status" value="1"/>
</dbReference>
<name>I9XGB6_RHILT</name>
<accession>I9XGB6</accession>
<evidence type="ECO:0000259" key="5">
    <source>
        <dbReference type="PROSITE" id="PS50943"/>
    </source>
</evidence>
<dbReference type="SUPFAM" id="SSF53822">
    <property type="entry name" value="Periplasmic binding protein-like I"/>
    <property type="match status" value="1"/>
</dbReference>
<dbReference type="Gene3D" id="3.40.50.2300">
    <property type="match status" value="2"/>
</dbReference>
<feature type="domain" description="HTH cro/C1-type" evidence="5">
    <location>
        <begin position="22"/>
        <end position="70"/>
    </location>
</feature>
<dbReference type="GO" id="GO:0003700">
    <property type="term" value="F:DNA-binding transcription factor activity"/>
    <property type="evidence" value="ECO:0007669"/>
    <property type="project" value="TreeGrafter"/>
</dbReference>
<keyword evidence="1" id="KW-0805">Transcription regulation</keyword>
<dbReference type="PROSITE" id="PS50943">
    <property type="entry name" value="HTH_CROC1"/>
    <property type="match status" value="1"/>
</dbReference>
<protein>
    <submittedName>
        <fullName evidence="6">Transcriptional regulator</fullName>
    </submittedName>
</protein>
<evidence type="ECO:0000313" key="7">
    <source>
        <dbReference type="Proteomes" id="UP000005092"/>
    </source>
</evidence>
<evidence type="ECO:0000256" key="1">
    <source>
        <dbReference type="ARBA" id="ARBA00023015"/>
    </source>
</evidence>
<dbReference type="OrthoDB" id="9772505at2"/>
<dbReference type="CDD" id="cd01392">
    <property type="entry name" value="HTH_LacI"/>
    <property type="match status" value="1"/>
</dbReference>
<dbReference type="Pfam" id="PF00532">
    <property type="entry name" value="Peripla_BP_1"/>
    <property type="match status" value="1"/>
</dbReference>
<dbReference type="InterPro" id="IPR010982">
    <property type="entry name" value="Lambda_DNA-bd_dom_sf"/>
</dbReference>
<dbReference type="Gene3D" id="1.10.260.40">
    <property type="entry name" value="lambda repressor-like DNA-binding domains"/>
    <property type="match status" value="1"/>
</dbReference>
<evidence type="ECO:0000256" key="2">
    <source>
        <dbReference type="ARBA" id="ARBA00023125"/>
    </source>
</evidence>
<dbReference type="CDD" id="cd06267">
    <property type="entry name" value="PBP1_LacI_sugar_binding-like"/>
    <property type="match status" value="1"/>
</dbReference>
<dbReference type="PROSITE" id="PS50932">
    <property type="entry name" value="HTH_LACI_2"/>
    <property type="match status" value="1"/>
</dbReference>
<evidence type="ECO:0000256" key="3">
    <source>
        <dbReference type="ARBA" id="ARBA00023163"/>
    </source>
</evidence>
<dbReference type="AlphaFoldDB" id="I9XGB6"/>
<dbReference type="Proteomes" id="UP000005092">
    <property type="component" value="Unassembled WGS sequence"/>
</dbReference>
<keyword evidence="3" id="KW-0804">Transcription</keyword>
<reference evidence="6 7" key="1">
    <citation type="submission" date="2012-02" db="EMBL/GenBank/DDBJ databases">
        <title>Improved High-Quality Draft Sequence of Rhizobium leguminosarum bv. trifolii WSM597.</title>
        <authorList>
            <consortium name="US DOE Joint Genome Institute"/>
            <person name="Lucas S."/>
            <person name="Han J."/>
            <person name="Lapidus A."/>
            <person name="Cheng J.-F."/>
            <person name="Goodwin L."/>
            <person name="Pitluck S."/>
            <person name="Peters L."/>
            <person name="Ovchinnikova G."/>
            <person name="Held B."/>
            <person name="Detter J.C."/>
            <person name="Han C."/>
            <person name="Tapia R."/>
            <person name="Land M."/>
            <person name="Hauser L."/>
            <person name="Kyrpides N."/>
            <person name="Ivanova N."/>
            <person name="Pagani I."/>
            <person name="Brau L."/>
            <person name="Yates R."/>
            <person name="O'Hara G."/>
            <person name="Rui T."/>
            <person name="Howieson J."/>
            <person name="Reeve W."/>
            <person name="Woyke T."/>
        </authorList>
    </citation>
    <scope>NUCLEOTIDE SEQUENCE [LARGE SCALE GENOMIC DNA]</scope>
    <source>
        <strain evidence="6 7">WSM597</strain>
    </source>
</reference>
<dbReference type="InterPro" id="IPR000843">
    <property type="entry name" value="HTH_LacI"/>
</dbReference>
<dbReference type="PANTHER" id="PTHR30146">
    <property type="entry name" value="LACI-RELATED TRANSCRIPTIONAL REPRESSOR"/>
    <property type="match status" value="1"/>
</dbReference>
<keyword evidence="2" id="KW-0238">DNA-binding</keyword>